<dbReference type="InterPro" id="IPR016186">
    <property type="entry name" value="C-type_lectin-like/link_sf"/>
</dbReference>
<dbReference type="Proteomes" id="UP001549920">
    <property type="component" value="Unassembled WGS sequence"/>
</dbReference>
<feature type="domain" description="C-type lectin" evidence="2">
    <location>
        <begin position="24"/>
        <end position="154"/>
    </location>
</feature>
<evidence type="ECO:0000256" key="1">
    <source>
        <dbReference type="SAM" id="SignalP"/>
    </source>
</evidence>
<dbReference type="Gene3D" id="3.10.100.10">
    <property type="entry name" value="Mannose-Binding Protein A, subunit A"/>
    <property type="match status" value="2"/>
</dbReference>
<keyword evidence="4" id="KW-1185">Reference proteome</keyword>
<organism evidence="3 4">
    <name type="scientific">Loxostege sticticalis</name>
    <name type="common">Beet webworm moth</name>
    <dbReference type="NCBI Taxonomy" id="481309"/>
    <lineage>
        <taxon>Eukaryota</taxon>
        <taxon>Metazoa</taxon>
        <taxon>Ecdysozoa</taxon>
        <taxon>Arthropoda</taxon>
        <taxon>Hexapoda</taxon>
        <taxon>Insecta</taxon>
        <taxon>Pterygota</taxon>
        <taxon>Neoptera</taxon>
        <taxon>Endopterygota</taxon>
        <taxon>Lepidoptera</taxon>
        <taxon>Glossata</taxon>
        <taxon>Ditrysia</taxon>
        <taxon>Pyraloidea</taxon>
        <taxon>Crambidae</taxon>
        <taxon>Pyraustinae</taxon>
        <taxon>Loxostege</taxon>
    </lineage>
</organism>
<reference evidence="3 4" key="1">
    <citation type="submission" date="2024-06" db="EMBL/GenBank/DDBJ databases">
        <title>A chromosome-level genome assembly of beet webworm, Loxostege sticticalis.</title>
        <authorList>
            <person name="Zhang Y."/>
        </authorList>
    </citation>
    <scope>NUCLEOTIDE SEQUENCE [LARGE SCALE GENOMIC DNA]</scope>
    <source>
        <strain evidence="3">AQ026</strain>
        <tissue evidence="3">Whole body</tissue>
    </source>
</reference>
<dbReference type="InterPro" id="IPR001304">
    <property type="entry name" value="C-type_lectin-like"/>
</dbReference>
<evidence type="ECO:0000313" key="4">
    <source>
        <dbReference type="Proteomes" id="UP001549920"/>
    </source>
</evidence>
<evidence type="ECO:0000259" key="2">
    <source>
        <dbReference type="SMART" id="SM00034"/>
    </source>
</evidence>
<dbReference type="EMBL" id="JBEUOH010000028">
    <property type="protein sequence ID" value="KAL0858975.1"/>
    <property type="molecule type" value="Genomic_DNA"/>
</dbReference>
<feature type="chain" id="PRO_5046972105" description="C-type lectin domain-containing protein" evidence="1">
    <location>
        <begin position="17"/>
        <end position="295"/>
    </location>
</feature>
<protein>
    <recommendedName>
        <fullName evidence="2">C-type lectin domain-containing protein</fullName>
    </recommendedName>
</protein>
<dbReference type="SMART" id="SM00034">
    <property type="entry name" value="CLECT"/>
    <property type="match status" value="2"/>
</dbReference>
<dbReference type="InterPro" id="IPR016187">
    <property type="entry name" value="CTDL_fold"/>
</dbReference>
<proteinExistence type="predicted"/>
<dbReference type="CDD" id="cd00037">
    <property type="entry name" value="CLECT"/>
    <property type="match status" value="2"/>
</dbReference>
<keyword evidence="1" id="KW-0732">Signal</keyword>
<evidence type="ECO:0000313" key="3">
    <source>
        <dbReference type="EMBL" id="KAL0858975.1"/>
    </source>
</evidence>
<sequence length="295" mass="34030">MSPLFIILFFAVGLEASHRSFYRHDYTYVEEYDSFYKIHHNNEENGTHTFDACEEEGAELFYPNTRDEWTIVKKLVAGLLYVPIISLTDVFVGNREQFDDCDFNIMKVSSSRTPRWSFETYGEGPCVYLDINTGFLFANDNCVLDSTTRPFVCKKTGNVTPCPSIGYQYSHKTKKCYKINNYNFNWCKAMKTCIGQGGLLLMMESQAEVTVIKNEVLAHQYKFIDFYVGAKKLSPDQEYFTHVVTGNTVSELTTLSLDYEKHECLTIWEGEHLFFLSSKKCNETSPFICEMKVSV</sequence>
<accession>A0ABR3H342</accession>
<feature type="signal peptide" evidence="1">
    <location>
        <begin position="1"/>
        <end position="16"/>
    </location>
</feature>
<dbReference type="SUPFAM" id="SSF56436">
    <property type="entry name" value="C-type lectin-like"/>
    <property type="match status" value="2"/>
</dbReference>
<comment type="caution">
    <text evidence="3">The sequence shown here is derived from an EMBL/GenBank/DDBJ whole genome shotgun (WGS) entry which is preliminary data.</text>
</comment>
<name>A0ABR3H342_LOXSC</name>
<gene>
    <name evidence="3" type="ORF">ABMA27_010834</name>
</gene>
<dbReference type="Pfam" id="PF00059">
    <property type="entry name" value="Lectin_C"/>
    <property type="match status" value="1"/>
</dbReference>
<feature type="domain" description="C-type lectin" evidence="2">
    <location>
        <begin position="162"/>
        <end position="290"/>
    </location>
</feature>